<feature type="region of interest" description="Disordered" evidence="2">
    <location>
        <begin position="441"/>
        <end position="534"/>
    </location>
</feature>
<proteinExistence type="predicted"/>
<evidence type="ECO:0000313" key="6">
    <source>
        <dbReference type="Proteomes" id="UP001212821"/>
    </source>
</evidence>
<feature type="compositionally biased region" description="Low complexity" evidence="2">
    <location>
        <begin position="632"/>
        <end position="646"/>
    </location>
</feature>
<keyword evidence="6" id="KW-1185">Reference proteome</keyword>
<dbReference type="InterPro" id="IPR057746">
    <property type="entry name" value="CpnT-like_N"/>
</dbReference>
<evidence type="ECO:0000313" key="5">
    <source>
        <dbReference type="EMBL" id="WBP88221.1"/>
    </source>
</evidence>
<feature type="coiled-coil region" evidence="1">
    <location>
        <begin position="108"/>
        <end position="135"/>
    </location>
</feature>
<accession>A0ABY7Q7F5</accession>
<dbReference type="Proteomes" id="UP001212821">
    <property type="component" value="Chromosome"/>
</dbReference>
<dbReference type="InterPro" id="IPR028908">
    <property type="entry name" value="Tox-PL_dom"/>
</dbReference>
<feature type="compositionally biased region" description="Basic and acidic residues" evidence="2">
    <location>
        <begin position="694"/>
        <end position="705"/>
    </location>
</feature>
<feature type="compositionally biased region" description="Pro residues" evidence="2">
    <location>
        <begin position="666"/>
        <end position="681"/>
    </location>
</feature>
<dbReference type="RefSeq" id="WP_270146249.1">
    <property type="nucleotide sequence ID" value="NZ_CP115450.1"/>
</dbReference>
<gene>
    <name evidence="5" type="ORF">O1G21_21895</name>
</gene>
<feature type="region of interest" description="Disordered" evidence="2">
    <location>
        <begin position="830"/>
        <end position="850"/>
    </location>
</feature>
<feature type="compositionally biased region" description="Basic and acidic residues" evidence="2">
    <location>
        <begin position="366"/>
        <end position="375"/>
    </location>
</feature>
<protein>
    <submittedName>
        <fullName evidence="5">Toxin glutamine deamidase domain-containing protein</fullName>
    </submittedName>
</protein>
<dbReference type="EMBL" id="CP115450">
    <property type="protein sequence ID" value="WBP88221.1"/>
    <property type="molecule type" value="Genomic_DNA"/>
</dbReference>
<evidence type="ECO:0000256" key="2">
    <source>
        <dbReference type="SAM" id="MobiDB-lite"/>
    </source>
</evidence>
<dbReference type="Pfam" id="PF15644">
    <property type="entry name" value="Gln_amidase"/>
    <property type="match status" value="1"/>
</dbReference>
<reference evidence="6" key="1">
    <citation type="submission" date="2022-12" db="EMBL/GenBank/DDBJ databases">
        <authorList>
            <person name="Mo P."/>
        </authorList>
    </citation>
    <scope>NUCLEOTIDE SEQUENCE [LARGE SCALE GENOMIC DNA]</scope>
    <source>
        <strain evidence="6">HUAS 3-15</strain>
    </source>
</reference>
<evidence type="ECO:0000259" key="3">
    <source>
        <dbReference type="Pfam" id="PF15644"/>
    </source>
</evidence>
<name>A0ABY7Q7F5_9ACTN</name>
<sequence>MSRKLPEELVPLLARTGHPWPQADEEALRKAAAHWREFAAEADRITRRGGESVQRVAADNSGHAVDAFTAYWRTYSDGGKGHLVDAHTAVGLVATAFDAAAQAVDGGKAEIIATLQNLAAELEQAQEQAAKVQQTAAVVATSTGQTGQAGQTGQTGVFGGLEKSVAGLADGVKNAATTQVAAGVEAVAVETAALKIAGLLAELGRGMKDALATALKEPAAVALLRLGTASGTGVTTASYRTRGGFDPLAAGLPTALGEPGVLGKDGTGLVVLSGRDGKPLVGVPGLSVKLDDHGQPVLGPDGKPVILRSDGTPVADAAGLLVVTGSDGKPVVGVADLGVRLDEHGQPVLTDRQGKELHGLPLADLTDPRDAKGDPKAPGTVPASSVVPTVDPTAAPAVVPAALPTVDSAVVPVGSATAVVDPSAVPSAAPAADPVVAAAPASGPPYGGSHRAVAAAADWSPPGRDDGPSVRAAAAHQGGGPVAASWSDGDYPLQAPTHGGGGGSSAPVTVRTDSVSAPPAPAAPPSTGGPAYGSGYGQAAGPAYGSAPEAPSVVRPVGVVGVPGQFGTPAYSGGYPGIGTVGPVGPGPLAAGGVSAGPGAAHVAAPFGSGIGTGVPGGVVGSVTGTGGPGAGAPAVGAPVAGGPQPGAEPRPGAPRTPVGTAPHPGTAPGPAAPPPAPAEPPIVGTTPVIGRPEPQHADGRRRDTAAALADPTLAWGAVPVATAHAMALQLALRARRGPLTDDPELRLRTIADSRPYGLPGGLGPVDPEHQAELERRVPRDEDGLPVRHPDPAVGGWFEVVNAGGHGEPGRANNSLEIALSAVDTYTGRPTCAAPRIPTEGDAGERGGRDRAERELGAPFRDLGDGGQAFTRLADELRRAGHGAQAVLLTLDAYGRPHAWNAVNHQDTVTYLDHQLARRSPAPLHPATQGLWAIALTPEGRPLDLAAAG</sequence>
<dbReference type="Pfam" id="PF25547">
    <property type="entry name" value="WXG100_2"/>
    <property type="match status" value="1"/>
</dbReference>
<feature type="domain" description="Tox-PL" evidence="3">
    <location>
        <begin position="813"/>
        <end position="915"/>
    </location>
</feature>
<feature type="region of interest" description="Disordered" evidence="2">
    <location>
        <begin position="345"/>
        <end position="387"/>
    </location>
</feature>
<keyword evidence="1" id="KW-0175">Coiled coil</keyword>
<feature type="region of interest" description="Disordered" evidence="2">
    <location>
        <begin position="629"/>
        <end position="705"/>
    </location>
</feature>
<evidence type="ECO:0000259" key="4">
    <source>
        <dbReference type="Pfam" id="PF25547"/>
    </source>
</evidence>
<evidence type="ECO:0000256" key="1">
    <source>
        <dbReference type="SAM" id="Coils"/>
    </source>
</evidence>
<feature type="domain" description="Outer membrane channel protein CpnT-like N-terminal" evidence="4">
    <location>
        <begin position="14"/>
        <end position="132"/>
    </location>
</feature>
<organism evidence="5 6">
    <name type="scientific">Kitasatospora cathayae</name>
    <dbReference type="NCBI Taxonomy" id="3004092"/>
    <lineage>
        <taxon>Bacteria</taxon>
        <taxon>Bacillati</taxon>
        <taxon>Actinomycetota</taxon>
        <taxon>Actinomycetes</taxon>
        <taxon>Kitasatosporales</taxon>
        <taxon>Streptomycetaceae</taxon>
        <taxon>Kitasatospora</taxon>
    </lineage>
</organism>